<reference evidence="2 3" key="1">
    <citation type="submission" date="2023-07" db="EMBL/GenBank/DDBJ databases">
        <title>Sorghum-associated microbial communities from plants grown in Nebraska, USA.</title>
        <authorList>
            <person name="Schachtman D."/>
        </authorList>
    </citation>
    <scope>NUCLEOTIDE SEQUENCE [LARGE SCALE GENOMIC DNA]</scope>
    <source>
        <strain evidence="2 3">DS1607</strain>
    </source>
</reference>
<dbReference type="RefSeq" id="WP_307692145.1">
    <property type="nucleotide sequence ID" value="NZ_JAUSRO010000018.1"/>
</dbReference>
<proteinExistence type="predicted"/>
<dbReference type="Proteomes" id="UP001226867">
    <property type="component" value="Unassembled WGS sequence"/>
</dbReference>
<keyword evidence="1" id="KW-0732">Signal</keyword>
<accession>A0ABT9SDG1</accession>
<evidence type="ECO:0000313" key="3">
    <source>
        <dbReference type="Proteomes" id="UP001226867"/>
    </source>
</evidence>
<evidence type="ECO:0000313" key="2">
    <source>
        <dbReference type="EMBL" id="MDP9902400.1"/>
    </source>
</evidence>
<name>A0ABT9SDG1_9BURK</name>
<dbReference type="EMBL" id="JAUSRO010000018">
    <property type="protein sequence ID" value="MDP9902400.1"/>
    <property type="molecule type" value="Genomic_DNA"/>
</dbReference>
<gene>
    <name evidence="2" type="ORF">J2W36_004677</name>
</gene>
<organism evidence="2 3">
    <name type="scientific">Variovorax ginsengisoli</name>
    <dbReference type="NCBI Taxonomy" id="363844"/>
    <lineage>
        <taxon>Bacteria</taxon>
        <taxon>Pseudomonadati</taxon>
        <taxon>Pseudomonadota</taxon>
        <taxon>Betaproteobacteria</taxon>
        <taxon>Burkholderiales</taxon>
        <taxon>Comamonadaceae</taxon>
        <taxon>Variovorax</taxon>
    </lineage>
</organism>
<feature type="signal peptide" evidence="1">
    <location>
        <begin position="1"/>
        <end position="28"/>
    </location>
</feature>
<sequence length="150" mass="16540">MKNFTKLYKNTGFIIAGALATFVLTGCATPGETTRYWKFSQTTTAGALDAGGGSSNINTLKVVQRAGSDSGTLRLTGQVIDSCLTGLLNVKIEEDPKELILYPEKTYSTCYDTRMIIKKDGTGGYVERRGFKSNVWVNPWPEHDWMLTPM</sequence>
<feature type="chain" id="PRO_5046476475" description="Lipoprotein" evidence="1">
    <location>
        <begin position="29"/>
        <end position="150"/>
    </location>
</feature>
<dbReference type="PROSITE" id="PS51257">
    <property type="entry name" value="PROKAR_LIPOPROTEIN"/>
    <property type="match status" value="1"/>
</dbReference>
<comment type="caution">
    <text evidence="2">The sequence shown here is derived from an EMBL/GenBank/DDBJ whole genome shotgun (WGS) entry which is preliminary data.</text>
</comment>
<keyword evidence="3" id="KW-1185">Reference proteome</keyword>
<evidence type="ECO:0000256" key="1">
    <source>
        <dbReference type="SAM" id="SignalP"/>
    </source>
</evidence>
<evidence type="ECO:0008006" key="4">
    <source>
        <dbReference type="Google" id="ProtNLM"/>
    </source>
</evidence>
<protein>
    <recommendedName>
        <fullName evidence="4">Lipoprotein</fullName>
    </recommendedName>
</protein>